<feature type="binding site" evidence="10">
    <location>
        <position position="259"/>
    </location>
    <ligand>
        <name>L-histidine</name>
        <dbReference type="ChEBI" id="CHEBI:57595"/>
    </ligand>
</feature>
<dbReference type="InterPro" id="IPR041715">
    <property type="entry name" value="HisRS-like_core"/>
</dbReference>
<dbReference type="GO" id="GO:0005737">
    <property type="term" value="C:cytoplasm"/>
    <property type="evidence" value="ECO:0007669"/>
    <property type="project" value="UniProtKB-SubCell"/>
</dbReference>
<keyword evidence="5 9" id="KW-0067">ATP-binding</keyword>
<dbReference type="InterPro" id="IPR006195">
    <property type="entry name" value="aa-tRNA-synth_II"/>
</dbReference>
<comment type="catalytic activity">
    <reaction evidence="8 9">
        <text>tRNA(His) + L-histidine + ATP = L-histidyl-tRNA(His) + AMP + diphosphate + H(+)</text>
        <dbReference type="Rhea" id="RHEA:17313"/>
        <dbReference type="Rhea" id="RHEA-COMP:9665"/>
        <dbReference type="Rhea" id="RHEA-COMP:9689"/>
        <dbReference type="ChEBI" id="CHEBI:15378"/>
        <dbReference type="ChEBI" id="CHEBI:30616"/>
        <dbReference type="ChEBI" id="CHEBI:33019"/>
        <dbReference type="ChEBI" id="CHEBI:57595"/>
        <dbReference type="ChEBI" id="CHEBI:78442"/>
        <dbReference type="ChEBI" id="CHEBI:78527"/>
        <dbReference type="ChEBI" id="CHEBI:456215"/>
        <dbReference type="EC" id="6.1.1.21"/>
    </reaction>
</comment>
<keyword evidence="13" id="KW-1185">Reference proteome</keyword>
<comment type="subcellular location">
    <subcellularLocation>
        <location evidence="9">Cytoplasm</location>
    </subcellularLocation>
</comment>
<dbReference type="GO" id="GO:0016740">
    <property type="term" value="F:transferase activity"/>
    <property type="evidence" value="ECO:0007669"/>
    <property type="project" value="UniProtKB-ARBA"/>
</dbReference>
<comment type="subunit">
    <text evidence="9">Homodimer.</text>
</comment>
<dbReference type="InterPro" id="IPR045864">
    <property type="entry name" value="aa-tRNA-synth_II/BPL/LPL"/>
</dbReference>
<keyword evidence="2 9" id="KW-0963">Cytoplasm</keyword>
<keyword evidence="4 9" id="KW-0547">Nucleotide-binding</keyword>
<dbReference type="InterPro" id="IPR015807">
    <property type="entry name" value="His-tRNA-ligase"/>
</dbReference>
<feature type="binding site" evidence="10">
    <location>
        <position position="128"/>
    </location>
    <ligand>
        <name>L-histidine</name>
        <dbReference type="ChEBI" id="CHEBI:57595"/>
    </ligand>
</feature>
<dbReference type="GO" id="GO:0004821">
    <property type="term" value="F:histidine-tRNA ligase activity"/>
    <property type="evidence" value="ECO:0007669"/>
    <property type="project" value="UniProtKB-UniRule"/>
</dbReference>
<dbReference type="Gene3D" id="3.40.50.800">
    <property type="entry name" value="Anticodon-binding domain"/>
    <property type="match status" value="1"/>
</dbReference>
<comment type="similarity">
    <text evidence="1 9">Belongs to the class-II aminoacyl-tRNA synthetase family.</text>
</comment>
<gene>
    <name evidence="9 12" type="primary">hisS</name>
    <name evidence="12" type="ORF">C12CBH8_00780</name>
</gene>
<keyword evidence="6 9" id="KW-0648">Protein biosynthesis</keyword>
<dbReference type="GO" id="GO:0006427">
    <property type="term" value="P:histidyl-tRNA aminoacylation"/>
    <property type="evidence" value="ECO:0007669"/>
    <property type="project" value="UniProtKB-UniRule"/>
</dbReference>
<dbReference type="GO" id="GO:0140096">
    <property type="term" value="F:catalytic activity, acting on a protein"/>
    <property type="evidence" value="ECO:0007669"/>
    <property type="project" value="UniProtKB-ARBA"/>
</dbReference>
<keyword evidence="7 9" id="KW-0030">Aminoacyl-tRNA synthetase</keyword>
<dbReference type="Pfam" id="PF03129">
    <property type="entry name" value="HGTP_anticodon"/>
    <property type="match status" value="1"/>
</dbReference>
<dbReference type="KEGG" id="sman:C12CBH8_00780"/>
<evidence type="ECO:0000259" key="11">
    <source>
        <dbReference type="PROSITE" id="PS50862"/>
    </source>
</evidence>
<dbReference type="PANTHER" id="PTHR43707">
    <property type="entry name" value="HISTIDYL-TRNA SYNTHETASE"/>
    <property type="match status" value="1"/>
</dbReference>
<sequence length="439" mass="48405">MAVLTRAPRGTQDVLPSQSYPRRFVENLLLDTARRFGFREIRTPVFEHTELFHRSVGETTDVVQKEMYTFEDKGGRSITLRPEGTAGTARAVLEHSLHAGLLPLKVCYLDSCYRYEKPQAGRLREFNQFGVEVFGAAEPSADAEVIALARSVLTMLGVKGLSLNINSIGCPACRARYYEALREYFRAHEEELCETCRGRLERNPMRILDCKSPVCSAIAAKAPVVLDYICDDCRDHFEGVKRCLNAAGIAFNVNPYIVRGLDYYTRTVFEFVSDSIGAQGTVCGGGRYDGLIEELGGPHLPSLGFGMGMERLMLVLEKNGVQLPQAEPCALYIASMGDQAAKEAFAAVNRVREEGFWAECDLAGRSLKAQMKYADKLGAQHTLVLGDEELSTGRAKLKNMADGSTTEIDWREGLLDALYGAQLDQVVLAAGEMEQGGNQ</sequence>
<dbReference type="NCBIfam" id="TIGR00442">
    <property type="entry name" value="hisS"/>
    <property type="match status" value="1"/>
</dbReference>
<feature type="domain" description="Aminoacyl-transfer RNA synthetases class-II family profile" evidence="11">
    <location>
        <begin position="1"/>
        <end position="324"/>
    </location>
</feature>
<evidence type="ECO:0000313" key="13">
    <source>
        <dbReference type="Proteomes" id="UP000593890"/>
    </source>
</evidence>
<proteinExistence type="inferred from homology"/>
<dbReference type="AlphaFoldDB" id="A0A7I8D1Y0"/>
<evidence type="ECO:0000256" key="1">
    <source>
        <dbReference type="ARBA" id="ARBA00008226"/>
    </source>
</evidence>
<dbReference type="Proteomes" id="UP000593890">
    <property type="component" value="Chromosome"/>
</dbReference>
<dbReference type="SUPFAM" id="SSF55681">
    <property type="entry name" value="Class II aaRS and biotin synthetases"/>
    <property type="match status" value="1"/>
</dbReference>
<evidence type="ECO:0000256" key="9">
    <source>
        <dbReference type="HAMAP-Rule" id="MF_00127"/>
    </source>
</evidence>
<dbReference type="CDD" id="cd00773">
    <property type="entry name" value="HisRS-like_core"/>
    <property type="match status" value="1"/>
</dbReference>
<feature type="binding site" evidence="10">
    <location>
        <begin position="83"/>
        <end position="85"/>
    </location>
    <ligand>
        <name>L-histidine</name>
        <dbReference type="ChEBI" id="CHEBI:57595"/>
    </ligand>
</feature>
<evidence type="ECO:0000256" key="7">
    <source>
        <dbReference type="ARBA" id="ARBA00023146"/>
    </source>
</evidence>
<organism evidence="12 13">
    <name type="scientific">Solibaculum mannosilyticum</name>
    <dbReference type="NCBI Taxonomy" id="2780922"/>
    <lineage>
        <taxon>Bacteria</taxon>
        <taxon>Bacillati</taxon>
        <taxon>Bacillota</taxon>
        <taxon>Clostridia</taxon>
        <taxon>Eubacteriales</taxon>
        <taxon>Oscillospiraceae</taxon>
        <taxon>Solibaculum</taxon>
    </lineage>
</organism>
<evidence type="ECO:0000256" key="2">
    <source>
        <dbReference type="ARBA" id="ARBA00022490"/>
    </source>
</evidence>
<dbReference type="GO" id="GO:0005524">
    <property type="term" value="F:ATP binding"/>
    <property type="evidence" value="ECO:0007669"/>
    <property type="project" value="UniProtKB-UniRule"/>
</dbReference>
<protein>
    <recommendedName>
        <fullName evidence="9">Histidine--tRNA ligase</fullName>
        <ecNumber evidence="9">6.1.1.21</ecNumber>
    </recommendedName>
    <alternativeName>
        <fullName evidence="9">Histidyl-tRNA synthetase</fullName>
        <shortName evidence="9">HisRS</shortName>
    </alternativeName>
</protein>
<evidence type="ECO:0000256" key="10">
    <source>
        <dbReference type="PIRSR" id="PIRSR001549-1"/>
    </source>
</evidence>
<evidence type="ECO:0000256" key="6">
    <source>
        <dbReference type="ARBA" id="ARBA00022917"/>
    </source>
</evidence>
<feature type="binding site" evidence="10">
    <location>
        <begin position="263"/>
        <end position="264"/>
    </location>
    <ligand>
        <name>L-histidine</name>
        <dbReference type="ChEBI" id="CHEBI:57595"/>
    </ligand>
</feature>
<dbReference type="InterPro" id="IPR004516">
    <property type="entry name" value="HisRS/HisZ"/>
</dbReference>
<dbReference type="CDD" id="cd00859">
    <property type="entry name" value="HisRS_anticodon"/>
    <property type="match status" value="1"/>
</dbReference>
<evidence type="ECO:0000256" key="5">
    <source>
        <dbReference type="ARBA" id="ARBA00022840"/>
    </source>
</evidence>
<dbReference type="PROSITE" id="PS50862">
    <property type="entry name" value="AA_TRNA_LIGASE_II"/>
    <property type="match status" value="1"/>
</dbReference>
<dbReference type="HAMAP" id="MF_00127">
    <property type="entry name" value="His_tRNA_synth"/>
    <property type="match status" value="1"/>
</dbReference>
<dbReference type="InterPro" id="IPR033656">
    <property type="entry name" value="HisRS_anticodon"/>
</dbReference>
<accession>A0A7I8D1Y0</accession>
<dbReference type="EMBL" id="AP023321">
    <property type="protein sequence ID" value="BCI59439.1"/>
    <property type="molecule type" value="Genomic_DNA"/>
</dbReference>
<feature type="binding site" evidence="10">
    <location>
        <position position="132"/>
    </location>
    <ligand>
        <name>L-histidine</name>
        <dbReference type="ChEBI" id="CHEBI:57595"/>
    </ligand>
</feature>
<dbReference type="PANTHER" id="PTHR43707:SF1">
    <property type="entry name" value="HISTIDINE--TRNA LIGASE, MITOCHONDRIAL-RELATED"/>
    <property type="match status" value="1"/>
</dbReference>
<dbReference type="InterPro" id="IPR036621">
    <property type="entry name" value="Anticodon-bd_dom_sf"/>
</dbReference>
<evidence type="ECO:0000256" key="4">
    <source>
        <dbReference type="ARBA" id="ARBA00022741"/>
    </source>
</evidence>
<name>A0A7I8D1Y0_9FIRM</name>
<dbReference type="PIRSF" id="PIRSF001549">
    <property type="entry name" value="His-tRNA_synth"/>
    <property type="match status" value="1"/>
</dbReference>
<reference evidence="13" key="1">
    <citation type="submission" date="2020-07" db="EMBL/GenBank/DDBJ databases">
        <title>Complete genome sequencing of Clostridia bacterium strain 12CBH8.</title>
        <authorList>
            <person name="Sakamoto M."/>
            <person name="Murakami T."/>
            <person name="Mori H."/>
        </authorList>
    </citation>
    <scope>NUCLEOTIDE SEQUENCE [LARGE SCALE GENOMIC DNA]</scope>
    <source>
        <strain evidence="13">12CBH8</strain>
    </source>
</reference>
<keyword evidence="3 9" id="KW-0436">Ligase</keyword>
<dbReference type="EC" id="6.1.1.21" evidence="9"/>
<dbReference type="Pfam" id="PF13393">
    <property type="entry name" value="tRNA-synt_His"/>
    <property type="match status" value="1"/>
</dbReference>
<feature type="binding site" evidence="10">
    <location>
        <position position="114"/>
    </location>
    <ligand>
        <name>L-histidine</name>
        <dbReference type="ChEBI" id="CHEBI:57595"/>
    </ligand>
</feature>
<dbReference type="Gene3D" id="3.30.930.10">
    <property type="entry name" value="Bira Bifunctional Protein, Domain 2"/>
    <property type="match status" value="1"/>
</dbReference>
<evidence type="ECO:0000313" key="12">
    <source>
        <dbReference type="EMBL" id="BCI59439.1"/>
    </source>
</evidence>
<evidence type="ECO:0000256" key="8">
    <source>
        <dbReference type="ARBA" id="ARBA00047639"/>
    </source>
</evidence>
<evidence type="ECO:0000256" key="3">
    <source>
        <dbReference type="ARBA" id="ARBA00022598"/>
    </source>
</evidence>
<dbReference type="InterPro" id="IPR004154">
    <property type="entry name" value="Anticodon-bd"/>
</dbReference>
<dbReference type="SUPFAM" id="SSF52954">
    <property type="entry name" value="Class II aaRS ABD-related"/>
    <property type="match status" value="1"/>
</dbReference>
<dbReference type="RefSeq" id="WP_099323008.1">
    <property type="nucleotide sequence ID" value="NZ_AP023321.1"/>
</dbReference>